<evidence type="ECO:0000256" key="6">
    <source>
        <dbReference type="PIRSR" id="PIRSR001365-2"/>
    </source>
</evidence>
<evidence type="ECO:0000256" key="5">
    <source>
        <dbReference type="PIRSR" id="PIRSR001365-1"/>
    </source>
</evidence>
<gene>
    <name evidence="7" type="ORF">FD01_GL000522</name>
</gene>
<keyword evidence="8" id="KW-1185">Reference proteome</keyword>
<dbReference type="PANTHER" id="PTHR12128:SF66">
    <property type="entry name" value="4-HYDROXY-2-OXOGLUTARATE ALDOLASE, MITOCHONDRIAL"/>
    <property type="match status" value="1"/>
</dbReference>
<dbReference type="CDD" id="cd00408">
    <property type="entry name" value="DHDPS-like"/>
    <property type="match status" value="1"/>
</dbReference>
<sequence length="302" mass="32684">MTKFDTTNIKGVLVPILTPVDADENIDIPKLKWMTRHVIDGGIDGILAFGSNSEFYMFSDDEMLEATQAILDEAKGQVPVYFGIGHIRTKQAIALAKRAAKLDIEAISVLQPMFIQPTETALYHHFKAIAEAVPDTKMLLYSNPGRTGYTMSDDLIVNLAHDVDNIVGIKESSGNVTKLEELVRRTQDIDFKAFAGKDTIVFPGLAIGAAGAVCSTANMYTELVCGIYDKFQAGDLAGALADQFKLNPIRNSQDAASFPAATKDMANLMGMDVGPSVLPTEATTGPVLEKMKQAMRDGGYLK</sequence>
<dbReference type="PROSITE" id="PS00666">
    <property type="entry name" value="DHDPS_2"/>
    <property type="match status" value="1"/>
</dbReference>
<accession>A0A0R1QUZ5</accession>
<dbReference type="InterPro" id="IPR013785">
    <property type="entry name" value="Aldolase_TIM"/>
</dbReference>
<proteinExistence type="inferred from homology"/>
<comment type="caution">
    <text evidence="7">The sequence shown here is derived from an EMBL/GenBank/DDBJ whole genome shotgun (WGS) entry which is preliminary data.</text>
</comment>
<evidence type="ECO:0000256" key="1">
    <source>
        <dbReference type="ARBA" id="ARBA00007592"/>
    </source>
</evidence>
<keyword evidence="3" id="KW-0704">Schiff base</keyword>
<dbReference type="PATRIC" id="fig|1423769.4.peg.555"/>
<dbReference type="AlphaFoldDB" id="A0A0R1QUZ5"/>
<comment type="similarity">
    <text evidence="1 4">Belongs to the DapA family.</text>
</comment>
<evidence type="ECO:0000256" key="3">
    <source>
        <dbReference type="ARBA" id="ARBA00023270"/>
    </source>
</evidence>
<dbReference type="GO" id="GO:0044281">
    <property type="term" value="P:small molecule metabolic process"/>
    <property type="evidence" value="ECO:0007669"/>
    <property type="project" value="UniProtKB-ARBA"/>
</dbReference>
<dbReference type="OrthoDB" id="9771791at2"/>
<evidence type="ECO:0000256" key="2">
    <source>
        <dbReference type="ARBA" id="ARBA00023239"/>
    </source>
</evidence>
<protein>
    <submittedName>
        <fullName evidence="7">Dihydrodipicolinate synthase</fullName>
    </submittedName>
</protein>
<evidence type="ECO:0000313" key="8">
    <source>
        <dbReference type="Proteomes" id="UP000051790"/>
    </source>
</evidence>
<dbReference type="PANTHER" id="PTHR12128">
    <property type="entry name" value="DIHYDRODIPICOLINATE SYNTHASE"/>
    <property type="match status" value="1"/>
</dbReference>
<dbReference type="GO" id="GO:0008840">
    <property type="term" value="F:4-hydroxy-tetrahydrodipicolinate synthase activity"/>
    <property type="evidence" value="ECO:0007669"/>
    <property type="project" value="TreeGrafter"/>
</dbReference>
<feature type="active site" description="Proton donor/acceptor" evidence="5">
    <location>
        <position position="141"/>
    </location>
</feature>
<organism evidence="7 8">
    <name type="scientific">Lacticaseibacillus manihotivorans DSM 13343 = JCM 12514</name>
    <dbReference type="NCBI Taxonomy" id="1423769"/>
    <lineage>
        <taxon>Bacteria</taxon>
        <taxon>Bacillati</taxon>
        <taxon>Bacillota</taxon>
        <taxon>Bacilli</taxon>
        <taxon>Lactobacillales</taxon>
        <taxon>Lactobacillaceae</taxon>
        <taxon>Lacticaseibacillus</taxon>
    </lineage>
</organism>
<dbReference type="PIRSF" id="PIRSF001365">
    <property type="entry name" value="DHDPS"/>
    <property type="match status" value="1"/>
</dbReference>
<name>A0A0R1QUZ5_9LACO</name>
<dbReference type="Pfam" id="PF00701">
    <property type="entry name" value="DHDPS"/>
    <property type="match status" value="1"/>
</dbReference>
<dbReference type="PRINTS" id="PR00146">
    <property type="entry name" value="DHPICSNTHASE"/>
</dbReference>
<dbReference type="Proteomes" id="UP000051790">
    <property type="component" value="Unassembled WGS sequence"/>
</dbReference>
<keyword evidence="2 4" id="KW-0456">Lyase</keyword>
<evidence type="ECO:0000256" key="4">
    <source>
        <dbReference type="PIRNR" id="PIRNR001365"/>
    </source>
</evidence>
<feature type="active site" description="Schiff-base intermediate with substrate" evidence="5">
    <location>
        <position position="170"/>
    </location>
</feature>
<dbReference type="InterPro" id="IPR002220">
    <property type="entry name" value="DapA-like"/>
</dbReference>
<dbReference type="InterPro" id="IPR020625">
    <property type="entry name" value="Schiff_base-form_aldolases_AS"/>
</dbReference>
<dbReference type="RefSeq" id="WP_056963223.1">
    <property type="nucleotide sequence ID" value="NZ_AZEU01000114.1"/>
</dbReference>
<dbReference type="SUPFAM" id="SSF51569">
    <property type="entry name" value="Aldolase"/>
    <property type="match status" value="1"/>
</dbReference>
<dbReference type="Gene3D" id="3.20.20.70">
    <property type="entry name" value="Aldolase class I"/>
    <property type="match status" value="1"/>
</dbReference>
<dbReference type="EMBL" id="AZEU01000114">
    <property type="protein sequence ID" value="KRL46069.1"/>
    <property type="molecule type" value="Genomic_DNA"/>
</dbReference>
<dbReference type="SMART" id="SM01130">
    <property type="entry name" value="DHDPS"/>
    <property type="match status" value="1"/>
</dbReference>
<evidence type="ECO:0000313" key="7">
    <source>
        <dbReference type="EMBL" id="KRL46069.1"/>
    </source>
</evidence>
<feature type="binding site" evidence="6">
    <location>
        <position position="213"/>
    </location>
    <ligand>
        <name>pyruvate</name>
        <dbReference type="ChEBI" id="CHEBI:15361"/>
    </ligand>
</feature>
<reference evidence="7 8" key="1">
    <citation type="journal article" date="2015" name="Genome Announc.">
        <title>Expanding the biotechnology potential of lactobacilli through comparative genomics of 213 strains and associated genera.</title>
        <authorList>
            <person name="Sun Z."/>
            <person name="Harris H.M."/>
            <person name="McCann A."/>
            <person name="Guo C."/>
            <person name="Argimon S."/>
            <person name="Zhang W."/>
            <person name="Yang X."/>
            <person name="Jeffery I.B."/>
            <person name="Cooney J.C."/>
            <person name="Kagawa T.F."/>
            <person name="Liu W."/>
            <person name="Song Y."/>
            <person name="Salvetti E."/>
            <person name="Wrobel A."/>
            <person name="Rasinkangas P."/>
            <person name="Parkhill J."/>
            <person name="Rea M.C."/>
            <person name="O'Sullivan O."/>
            <person name="Ritari J."/>
            <person name="Douillard F.P."/>
            <person name="Paul Ross R."/>
            <person name="Yang R."/>
            <person name="Briner A.E."/>
            <person name="Felis G.E."/>
            <person name="de Vos W.M."/>
            <person name="Barrangou R."/>
            <person name="Klaenhammer T.R."/>
            <person name="Caufield P.W."/>
            <person name="Cui Y."/>
            <person name="Zhang H."/>
            <person name="O'Toole P.W."/>
        </authorList>
    </citation>
    <scope>NUCLEOTIDE SEQUENCE [LARGE SCALE GENOMIC DNA]</scope>
    <source>
        <strain evidence="7 8">DSM 13343</strain>
    </source>
</reference>